<dbReference type="PANTHER" id="PTHR43802">
    <property type="entry name" value="ENOYL-COA HYDRATASE"/>
    <property type="match status" value="1"/>
</dbReference>
<reference evidence="3" key="1">
    <citation type="submission" date="2016-10" db="EMBL/GenBank/DDBJ databases">
        <authorList>
            <person name="Varghese N."/>
            <person name="Submissions S."/>
        </authorList>
    </citation>
    <scope>NUCLEOTIDE SEQUENCE [LARGE SCALE GENOMIC DNA]</scope>
    <source>
        <strain evidence="3">DSM 44498</strain>
    </source>
</reference>
<dbReference type="InterPro" id="IPR029045">
    <property type="entry name" value="ClpP/crotonase-like_dom_sf"/>
</dbReference>
<proteinExistence type="inferred from homology"/>
<dbReference type="OrthoDB" id="9777711at2"/>
<evidence type="ECO:0000313" key="2">
    <source>
        <dbReference type="EMBL" id="SEB65137.1"/>
    </source>
</evidence>
<evidence type="ECO:0000256" key="1">
    <source>
        <dbReference type="ARBA" id="ARBA00005254"/>
    </source>
</evidence>
<gene>
    <name evidence="2" type="ORF">SAMN04490239_1063</name>
</gene>
<organism evidence="2 3">
    <name type="scientific">Rhodococcus koreensis</name>
    <dbReference type="NCBI Taxonomy" id="99653"/>
    <lineage>
        <taxon>Bacteria</taxon>
        <taxon>Bacillati</taxon>
        <taxon>Actinomycetota</taxon>
        <taxon>Actinomycetes</taxon>
        <taxon>Mycobacteriales</taxon>
        <taxon>Nocardiaceae</taxon>
        <taxon>Rhodococcus</taxon>
    </lineage>
</organism>
<dbReference type="RefSeq" id="WP_072946430.1">
    <property type="nucleotide sequence ID" value="NZ_FNSV01000005.1"/>
</dbReference>
<keyword evidence="3" id="KW-1185">Reference proteome</keyword>
<dbReference type="GO" id="GO:0003824">
    <property type="term" value="F:catalytic activity"/>
    <property type="evidence" value="ECO:0007669"/>
    <property type="project" value="UniProtKB-ARBA"/>
</dbReference>
<dbReference type="InterPro" id="IPR014748">
    <property type="entry name" value="Enoyl-CoA_hydra_C"/>
</dbReference>
<evidence type="ECO:0000313" key="3">
    <source>
        <dbReference type="Proteomes" id="UP000183561"/>
    </source>
</evidence>
<protein>
    <submittedName>
        <fullName evidence="2">Enoyl-CoA hydratase/carnithine racemase</fullName>
    </submittedName>
</protein>
<comment type="similarity">
    <text evidence="1">Belongs to the enoyl-CoA hydratase/isomerase family.</text>
</comment>
<dbReference type="Gene3D" id="1.10.12.10">
    <property type="entry name" value="Lyase 2-enoyl-coa Hydratase, Chain A, domain 2"/>
    <property type="match status" value="1"/>
</dbReference>
<dbReference type="Proteomes" id="UP000183561">
    <property type="component" value="Unassembled WGS sequence"/>
</dbReference>
<name>A0A1H4L312_9NOCA</name>
<dbReference type="EMBL" id="FNSV01000005">
    <property type="protein sequence ID" value="SEB65137.1"/>
    <property type="molecule type" value="Genomic_DNA"/>
</dbReference>
<dbReference type="CDD" id="cd06558">
    <property type="entry name" value="crotonase-like"/>
    <property type="match status" value="1"/>
</dbReference>
<dbReference type="AlphaFoldDB" id="A0A1H4L312"/>
<dbReference type="Gene3D" id="3.90.226.10">
    <property type="entry name" value="2-enoyl-CoA Hydratase, Chain A, domain 1"/>
    <property type="match status" value="1"/>
</dbReference>
<accession>A0A1H4L312</accession>
<dbReference type="Pfam" id="PF00378">
    <property type="entry name" value="ECH_1"/>
    <property type="match status" value="1"/>
</dbReference>
<dbReference type="SUPFAM" id="SSF52096">
    <property type="entry name" value="ClpP/crotonase"/>
    <property type="match status" value="1"/>
</dbReference>
<dbReference type="PANTHER" id="PTHR43802:SF1">
    <property type="entry name" value="IP11341P-RELATED"/>
    <property type="match status" value="1"/>
</dbReference>
<sequence length="276" mass="30151">MTAYETLLTEVADGVATIWLNRPEQRNAFNLVMLEELHRAFAVFEADDNVRAIVVTGAGGFFSVGSDLGGGKQTLSKTSNRTDKHSDEALEPWIKPWDMRTPIIAAINGSAVGVGLTLPMTWDIRIAAIDARCGFVFNRRGVIPEWGSLWLVPRLVGLAGCFDLILSGRLFDGQQALARGLVTESLAAEDVLPAAQSLAREIAVTTSPISVGVTKRAVYQFLTEPDRDVAYERELKMFMWMTQQPDAVEGVQAFLEKRAPVWSSSKSGEHPPGICS</sequence>
<dbReference type="InterPro" id="IPR001753">
    <property type="entry name" value="Enoyl-CoA_hydra/iso"/>
</dbReference>